<dbReference type="PROSITE" id="PS00108">
    <property type="entry name" value="PROTEIN_KINASE_ST"/>
    <property type="match status" value="1"/>
</dbReference>
<name>A0A7S0GSL6_MICPS</name>
<keyword evidence="2 6" id="KW-0547">Nucleotide-binding</keyword>
<dbReference type="PANTHER" id="PTHR11042">
    <property type="entry name" value="EUKARYOTIC TRANSLATION INITIATION FACTOR 2-ALPHA KINASE EIF2-ALPHA KINASE -RELATED"/>
    <property type="match status" value="1"/>
</dbReference>
<dbReference type="AlphaFoldDB" id="A0A7S0GSL6"/>
<sequence length="626" mass="65813">MSATGAKSLPQGLVRLMSPYQAHYDELKMLGKGGFGSVVAAVGRLDDRPVAVKKIHFKSAAPPWAKNDAIESLHEELLREARALALMDDPRVVKYHSAWIEPRWSKLASMSGDAAPASGAETDSSAPRRNRDGLVRRPSLLFADVNSDDDDDSGSSSSEEETESEYSETGSVATDGRGTPSLELPDGRVKRVKSVVWTPAARAAAAARWPYTLYISMELCPGTTLRDWIRVRPRGDIQAGAGTHIFRSLCEALRYIHAHGLIHRDVKPANVLVHRGSSALEPTVKLMDFGLAVFDDRVERNDRGARTVYAESGGGKTSNDAKKKFSVGVGTASYCAPEQRGGTGLYSSAVDMYSTGVVLVEMLTALGAEATESERLHLIADAKRLELPESLTKSFPKHAALARELLSSDPGARPTAAAVLRRWPRVNLRVDGFGNTGSGDSGMHARRLLLGGGGGGVATGVGASARGNIGVAVAAAAGAAAAKAAAGSGIGGGLGDSSYVPPGYGEPRATASEIEAAAMSAALDQFSFKRSQSLPEAELAAIADAVAAAGEIAGLGGKRSPNSPMRRIGSPSPLAPATVLEETEGTNETDSGEESKPDGEMTRDDLEAEVRRLRERVALLEQNAEP</sequence>
<dbReference type="Pfam" id="PF00069">
    <property type="entry name" value="Pkinase"/>
    <property type="match status" value="1"/>
</dbReference>
<feature type="binding site" evidence="6">
    <location>
        <position position="54"/>
    </location>
    <ligand>
        <name>ATP</name>
        <dbReference type="ChEBI" id="CHEBI:30616"/>
    </ligand>
</feature>
<dbReference type="InterPro" id="IPR008271">
    <property type="entry name" value="Ser/Thr_kinase_AS"/>
</dbReference>
<evidence type="ECO:0000313" key="9">
    <source>
        <dbReference type="EMBL" id="CAD8434670.1"/>
    </source>
</evidence>
<feature type="compositionally biased region" description="Acidic residues" evidence="7">
    <location>
        <begin position="581"/>
        <end position="592"/>
    </location>
</feature>
<dbReference type="Gene3D" id="1.10.510.10">
    <property type="entry name" value="Transferase(Phosphotransferase) domain 1"/>
    <property type="match status" value="1"/>
</dbReference>
<accession>A0A7S0GSL6</accession>
<gene>
    <name evidence="9" type="ORF">MSP1401_LOCUS3193</name>
</gene>
<feature type="compositionally biased region" description="Acidic residues" evidence="7">
    <location>
        <begin position="146"/>
        <end position="166"/>
    </location>
</feature>
<dbReference type="PROSITE" id="PS50011">
    <property type="entry name" value="PROTEIN_KINASE_DOM"/>
    <property type="match status" value="1"/>
</dbReference>
<evidence type="ECO:0000256" key="1">
    <source>
        <dbReference type="ARBA" id="ARBA00022679"/>
    </source>
</evidence>
<dbReference type="GO" id="GO:0004694">
    <property type="term" value="F:eukaryotic translation initiation factor 2alpha kinase activity"/>
    <property type="evidence" value="ECO:0007669"/>
    <property type="project" value="TreeGrafter"/>
</dbReference>
<feature type="domain" description="Protein kinase" evidence="8">
    <location>
        <begin position="24"/>
        <end position="426"/>
    </location>
</feature>
<proteinExistence type="inferred from homology"/>
<comment type="similarity">
    <text evidence="5">Belongs to the protein kinase superfamily. Ser/Thr protein kinase family. GCN2 subfamily.</text>
</comment>
<feature type="compositionally biased region" description="Basic and acidic residues" evidence="7">
    <location>
        <begin position="593"/>
        <end position="605"/>
    </location>
</feature>
<evidence type="ECO:0000256" key="6">
    <source>
        <dbReference type="PROSITE-ProRule" id="PRU10141"/>
    </source>
</evidence>
<evidence type="ECO:0000256" key="2">
    <source>
        <dbReference type="ARBA" id="ARBA00022741"/>
    </source>
</evidence>
<dbReference type="Gene3D" id="3.30.200.20">
    <property type="entry name" value="Phosphorylase Kinase, domain 1"/>
    <property type="match status" value="1"/>
</dbReference>
<evidence type="ECO:0000256" key="4">
    <source>
        <dbReference type="ARBA" id="ARBA00022840"/>
    </source>
</evidence>
<dbReference type="GO" id="GO:0005524">
    <property type="term" value="F:ATP binding"/>
    <property type="evidence" value="ECO:0007669"/>
    <property type="project" value="UniProtKB-UniRule"/>
</dbReference>
<feature type="region of interest" description="Disordered" evidence="7">
    <location>
        <begin position="555"/>
        <end position="605"/>
    </location>
</feature>
<feature type="region of interest" description="Disordered" evidence="7">
    <location>
        <begin position="110"/>
        <end position="131"/>
    </location>
</feature>
<reference evidence="9" key="1">
    <citation type="submission" date="2021-01" db="EMBL/GenBank/DDBJ databases">
        <authorList>
            <person name="Corre E."/>
            <person name="Pelletier E."/>
            <person name="Niang G."/>
            <person name="Scheremetjew M."/>
            <person name="Finn R."/>
            <person name="Kale V."/>
            <person name="Holt S."/>
            <person name="Cochrane G."/>
            <person name="Meng A."/>
            <person name="Brown T."/>
            <person name="Cohen L."/>
        </authorList>
    </citation>
    <scope>NUCLEOTIDE SEQUENCE</scope>
    <source>
        <strain evidence="9">CCAC1681</strain>
    </source>
</reference>
<evidence type="ECO:0000256" key="3">
    <source>
        <dbReference type="ARBA" id="ARBA00022777"/>
    </source>
</evidence>
<dbReference type="EMBL" id="HBEN01003945">
    <property type="protein sequence ID" value="CAD8434670.1"/>
    <property type="molecule type" value="Transcribed_RNA"/>
</dbReference>
<dbReference type="SMART" id="SM00220">
    <property type="entry name" value="S_TKc"/>
    <property type="match status" value="1"/>
</dbReference>
<evidence type="ECO:0000259" key="8">
    <source>
        <dbReference type="PROSITE" id="PS50011"/>
    </source>
</evidence>
<dbReference type="InterPro" id="IPR050339">
    <property type="entry name" value="CC_SR_Kinase"/>
</dbReference>
<evidence type="ECO:0000256" key="7">
    <source>
        <dbReference type="SAM" id="MobiDB-lite"/>
    </source>
</evidence>
<evidence type="ECO:0000256" key="5">
    <source>
        <dbReference type="ARBA" id="ARBA00037982"/>
    </source>
</evidence>
<dbReference type="PROSITE" id="PS00107">
    <property type="entry name" value="PROTEIN_KINASE_ATP"/>
    <property type="match status" value="1"/>
</dbReference>
<keyword evidence="3" id="KW-0418">Kinase</keyword>
<dbReference type="GO" id="GO:0005634">
    <property type="term" value="C:nucleus"/>
    <property type="evidence" value="ECO:0007669"/>
    <property type="project" value="TreeGrafter"/>
</dbReference>
<dbReference type="InterPro" id="IPR011009">
    <property type="entry name" value="Kinase-like_dom_sf"/>
</dbReference>
<dbReference type="SUPFAM" id="SSF56112">
    <property type="entry name" value="Protein kinase-like (PK-like)"/>
    <property type="match status" value="1"/>
</dbReference>
<keyword evidence="1" id="KW-0808">Transferase</keyword>
<feature type="region of interest" description="Disordered" evidence="7">
    <location>
        <begin position="144"/>
        <end position="185"/>
    </location>
</feature>
<organism evidence="9">
    <name type="scientific">Micromonas pusilla</name>
    <name type="common">Picoplanktonic green alga</name>
    <name type="synonym">Chromulina pusilla</name>
    <dbReference type="NCBI Taxonomy" id="38833"/>
    <lineage>
        <taxon>Eukaryota</taxon>
        <taxon>Viridiplantae</taxon>
        <taxon>Chlorophyta</taxon>
        <taxon>Mamiellophyceae</taxon>
        <taxon>Mamiellales</taxon>
        <taxon>Mamiellaceae</taxon>
        <taxon>Micromonas</taxon>
    </lineage>
</organism>
<dbReference type="InterPro" id="IPR017441">
    <property type="entry name" value="Protein_kinase_ATP_BS"/>
</dbReference>
<dbReference type="GO" id="GO:0005829">
    <property type="term" value="C:cytosol"/>
    <property type="evidence" value="ECO:0007669"/>
    <property type="project" value="TreeGrafter"/>
</dbReference>
<keyword evidence="4 6" id="KW-0067">ATP-binding</keyword>
<dbReference type="InterPro" id="IPR000719">
    <property type="entry name" value="Prot_kinase_dom"/>
</dbReference>
<protein>
    <recommendedName>
        <fullName evidence="8">Protein kinase domain-containing protein</fullName>
    </recommendedName>
</protein>
<dbReference type="PANTHER" id="PTHR11042:SF136">
    <property type="entry name" value="EIF-2-ALPHA KINASE GCN2"/>
    <property type="match status" value="1"/>
</dbReference>